<dbReference type="OrthoDB" id="10257410at2759"/>
<proteinExistence type="predicted"/>
<gene>
    <name evidence="1" type="ORF">GLP15_3389</name>
</gene>
<dbReference type="VEuPathDB" id="GiardiaDB:GLP15_3389"/>
<reference evidence="1 2" key="1">
    <citation type="journal article" date="2010" name="BMC Genomics">
        <title>Genome analysis and comparative genomics of a Giardia intestinalis assemblage E isolate.</title>
        <authorList>
            <person name="Jerlstrom-Hultqvist J."/>
            <person name="Franzen O."/>
            <person name="Ankarklev J."/>
            <person name="Xu F."/>
            <person name="Nohynkova E."/>
            <person name="Andersson J.O."/>
            <person name="Svard S.G."/>
            <person name="Andersson B."/>
        </authorList>
    </citation>
    <scope>NUCLEOTIDE SEQUENCE [LARGE SCALE GENOMIC DNA]</scope>
    <source>
        <strain evidence="1 2">P15</strain>
    </source>
</reference>
<protein>
    <submittedName>
        <fullName evidence="1">Uncharacterized protein</fullName>
    </submittedName>
</protein>
<dbReference type="AlphaFoldDB" id="E1EVY5"/>
<evidence type="ECO:0000313" key="2">
    <source>
        <dbReference type="Proteomes" id="UP000008974"/>
    </source>
</evidence>
<dbReference type="Proteomes" id="UP000008974">
    <property type="component" value="Unassembled WGS sequence"/>
</dbReference>
<evidence type="ECO:0000313" key="1">
    <source>
        <dbReference type="EMBL" id="EFO65673.1"/>
    </source>
</evidence>
<dbReference type="EMBL" id="ACVC01000017">
    <property type="protein sequence ID" value="EFO65673.1"/>
    <property type="molecule type" value="Genomic_DNA"/>
</dbReference>
<organism evidence="1 2">
    <name type="scientific">Giardia intestinalis (strain P15)</name>
    <name type="common">Giardia lamblia</name>
    <dbReference type="NCBI Taxonomy" id="658858"/>
    <lineage>
        <taxon>Eukaryota</taxon>
        <taxon>Metamonada</taxon>
        <taxon>Diplomonadida</taxon>
        <taxon>Hexamitidae</taxon>
        <taxon>Giardiinae</taxon>
        <taxon>Giardia</taxon>
    </lineage>
</organism>
<comment type="caution">
    <text evidence="1">The sequence shown here is derived from an EMBL/GenBank/DDBJ whole genome shotgun (WGS) entry which is preliminary data.</text>
</comment>
<accession>E1EVY5</accession>
<name>E1EVY5_GIAIA</name>
<dbReference type="OMA" id="YARPVSC"/>
<sequence>MAPMVGFGGILIPPPPSGMSARGLHQREERLRRLGFMLHRMQVRALTAERHKVIEQSYPIVSNTPKRPSSDELLAPVVPLKSSPERQERVQEYLRRRYARPVSCTPAEIRSHYAGIFESDSNSESCINRFNELGVPKEFPAFYGVHCERPNLVLDTQDSCVSPVSPTELSVELRLSQRDTESMATATNLGEFDFAAIRQRCNEKIQARIERRLFTQLSS</sequence>